<evidence type="ECO:0000256" key="9">
    <source>
        <dbReference type="SAM" id="SignalP"/>
    </source>
</evidence>
<dbReference type="OrthoDB" id="9769567at2"/>
<comment type="caution">
    <text evidence="10">The sequence shown here is derived from an EMBL/GenBank/DDBJ whole genome shotgun (WGS) entry which is preliminary data.</text>
</comment>
<comment type="similarity">
    <text evidence="1">Belongs to the bacterial solute-binding protein 1 family.</text>
</comment>
<dbReference type="CDD" id="cd13543">
    <property type="entry name" value="PBP2_Fbp"/>
    <property type="match status" value="1"/>
</dbReference>
<protein>
    <submittedName>
        <fullName evidence="10">Iron ABC transporter substrate-binding protein</fullName>
    </submittedName>
</protein>
<dbReference type="GO" id="GO:0055085">
    <property type="term" value="P:transmembrane transport"/>
    <property type="evidence" value="ECO:0007669"/>
    <property type="project" value="InterPro"/>
</dbReference>
<organism evidence="10 11">
    <name type="scientific">Jiangella aurantiaca</name>
    <dbReference type="NCBI Taxonomy" id="2530373"/>
    <lineage>
        <taxon>Bacteria</taxon>
        <taxon>Bacillati</taxon>
        <taxon>Actinomycetota</taxon>
        <taxon>Actinomycetes</taxon>
        <taxon>Jiangellales</taxon>
        <taxon>Jiangellaceae</taxon>
        <taxon>Jiangella</taxon>
    </lineage>
</organism>
<evidence type="ECO:0000313" key="10">
    <source>
        <dbReference type="EMBL" id="TDD70021.1"/>
    </source>
</evidence>
<dbReference type="PIRSF" id="PIRSF002825">
    <property type="entry name" value="CfbpA"/>
    <property type="match status" value="1"/>
</dbReference>
<gene>
    <name evidence="10" type="ORF">E1262_10640</name>
</gene>
<dbReference type="InterPro" id="IPR026045">
    <property type="entry name" value="Ferric-bd"/>
</dbReference>
<keyword evidence="2" id="KW-0813">Transport</keyword>
<dbReference type="Gene3D" id="3.40.190.10">
    <property type="entry name" value="Periplasmic binding protein-like II"/>
    <property type="match status" value="2"/>
</dbReference>
<feature type="binding site" evidence="8">
    <location>
        <position position="233"/>
    </location>
    <ligand>
        <name>Fe cation</name>
        <dbReference type="ChEBI" id="CHEBI:24875"/>
    </ligand>
</feature>
<dbReference type="PANTHER" id="PTHR30006">
    <property type="entry name" value="THIAMINE-BINDING PERIPLASMIC PROTEIN-RELATED"/>
    <property type="match status" value="1"/>
</dbReference>
<evidence type="ECO:0000256" key="2">
    <source>
        <dbReference type="ARBA" id="ARBA00022448"/>
    </source>
</evidence>
<dbReference type="Proteomes" id="UP000295217">
    <property type="component" value="Unassembled WGS sequence"/>
</dbReference>
<dbReference type="GO" id="GO:0030288">
    <property type="term" value="C:outer membrane-bounded periplasmic space"/>
    <property type="evidence" value="ECO:0007669"/>
    <property type="project" value="TreeGrafter"/>
</dbReference>
<feature type="binding site" evidence="8">
    <location>
        <position position="96"/>
    </location>
    <ligand>
        <name>Fe cation</name>
        <dbReference type="ChEBI" id="CHEBI:24875"/>
    </ligand>
</feature>
<accession>A0A4R5ACP5</accession>
<proteinExistence type="inferred from homology"/>
<keyword evidence="7" id="KW-0406">Ion transport</keyword>
<name>A0A4R5ACP5_9ACTN</name>
<reference evidence="10 11" key="1">
    <citation type="submission" date="2019-02" db="EMBL/GenBank/DDBJ databases">
        <title>Draft genome sequences of novel Actinobacteria.</title>
        <authorList>
            <person name="Sahin N."/>
            <person name="Ay H."/>
            <person name="Saygin H."/>
        </authorList>
    </citation>
    <scope>NUCLEOTIDE SEQUENCE [LARGE SCALE GENOMIC DNA]</scope>
    <source>
        <strain evidence="10 11">8K307</strain>
    </source>
</reference>
<dbReference type="AlphaFoldDB" id="A0A4R5ACP5"/>
<dbReference type="SUPFAM" id="SSF53850">
    <property type="entry name" value="Periplasmic binding protein-like II"/>
    <property type="match status" value="1"/>
</dbReference>
<evidence type="ECO:0000256" key="3">
    <source>
        <dbReference type="ARBA" id="ARBA00022496"/>
    </source>
</evidence>
<dbReference type="Pfam" id="PF13343">
    <property type="entry name" value="SBP_bac_6"/>
    <property type="match status" value="1"/>
</dbReference>
<evidence type="ECO:0000256" key="7">
    <source>
        <dbReference type="ARBA" id="ARBA00023065"/>
    </source>
</evidence>
<dbReference type="GO" id="GO:0046872">
    <property type="term" value="F:metal ion binding"/>
    <property type="evidence" value="ECO:0007669"/>
    <property type="project" value="UniProtKB-KW"/>
</dbReference>
<evidence type="ECO:0000256" key="1">
    <source>
        <dbReference type="ARBA" id="ARBA00008520"/>
    </source>
</evidence>
<keyword evidence="4 8" id="KW-0479">Metal-binding</keyword>
<sequence length="346" mass="36445">MTRRRPSAVIAACLAAVALGLTACSDDGEEDPVASASDDALVIYNAQHEQLTEEWADAFTAETGIDVVLRNGNDAELGNQLVQEGDQSRADVFLTENSPAMSLVENAGLLAPVDQATLDQVPQQYRPSSGLWTGIAARSTVFVYNPDELPEAELPASIMDLAGPEWKGRWGGAPGGADFQAIVSAILELTGPDATSAWLDGMKENATVYQNNIATMKAVNAGEVPGGIIYHYYWFRDQDGTQENSGNTALHYFRNQDPGAFVSVSGGGVLASSENQDEAQQFLAFLTGATGQEILGTGYSMEYPVASGVPAAPALPTLDSLQAPAVDPSNLNSVEVTDLMTDAGLL</sequence>
<feature type="chain" id="PRO_5039143250" evidence="9">
    <location>
        <begin position="24"/>
        <end position="346"/>
    </location>
</feature>
<evidence type="ECO:0000256" key="5">
    <source>
        <dbReference type="ARBA" id="ARBA00022729"/>
    </source>
</evidence>
<dbReference type="RefSeq" id="WP_132103111.1">
    <property type="nucleotide sequence ID" value="NZ_SMLB01000011.1"/>
</dbReference>
<keyword evidence="5 9" id="KW-0732">Signal</keyword>
<evidence type="ECO:0000256" key="6">
    <source>
        <dbReference type="ARBA" id="ARBA00023004"/>
    </source>
</evidence>
<evidence type="ECO:0000256" key="8">
    <source>
        <dbReference type="PIRSR" id="PIRSR002825-1"/>
    </source>
</evidence>
<evidence type="ECO:0000256" key="4">
    <source>
        <dbReference type="ARBA" id="ARBA00022723"/>
    </source>
</evidence>
<dbReference type="PROSITE" id="PS51257">
    <property type="entry name" value="PROKAR_LIPOPROTEIN"/>
    <property type="match status" value="1"/>
</dbReference>
<keyword evidence="3" id="KW-0410">Iron transport</keyword>
<feature type="binding site" evidence="8">
    <location>
        <position position="232"/>
    </location>
    <ligand>
        <name>Fe cation</name>
        <dbReference type="ChEBI" id="CHEBI:24875"/>
    </ligand>
</feature>
<dbReference type="InterPro" id="IPR006061">
    <property type="entry name" value="SBP_1_CS"/>
</dbReference>
<dbReference type="PANTHER" id="PTHR30006:SF15">
    <property type="entry name" value="IRON-UTILIZATION PERIPLASMIC PROTEIN"/>
    <property type="match status" value="1"/>
</dbReference>
<keyword evidence="11" id="KW-1185">Reference proteome</keyword>
<dbReference type="PROSITE" id="PS01037">
    <property type="entry name" value="SBP_BACTERIAL_1"/>
    <property type="match status" value="1"/>
</dbReference>
<keyword evidence="6 8" id="KW-0408">Iron</keyword>
<feature type="binding site" evidence="8">
    <location>
        <position position="48"/>
    </location>
    <ligand>
        <name>Fe cation</name>
        <dbReference type="ChEBI" id="CHEBI:24875"/>
    </ligand>
</feature>
<feature type="signal peptide" evidence="9">
    <location>
        <begin position="1"/>
        <end position="23"/>
    </location>
</feature>
<dbReference type="GO" id="GO:0006826">
    <property type="term" value="P:iron ion transport"/>
    <property type="evidence" value="ECO:0007669"/>
    <property type="project" value="UniProtKB-KW"/>
</dbReference>
<dbReference type="EMBL" id="SMLB01000011">
    <property type="protein sequence ID" value="TDD70021.1"/>
    <property type="molecule type" value="Genomic_DNA"/>
</dbReference>
<evidence type="ECO:0000313" key="11">
    <source>
        <dbReference type="Proteomes" id="UP000295217"/>
    </source>
</evidence>